<dbReference type="PANTHER" id="PTHR24198:SF165">
    <property type="entry name" value="ANKYRIN REPEAT-CONTAINING PROTEIN-RELATED"/>
    <property type="match status" value="1"/>
</dbReference>
<evidence type="ECO:0000313" key="6">
    <source>
        <dbReference type="EMBL" id="KAF4472158.1"/>
    </source>
</evidence>
<dbReference type="Pfam" id="PF17111">
    <property type="entry name" value="PigL_N"/>
    <property type="match status" value="1"/>
</dbReference>
<keyword evidence="1" id="KW-0677">Repeat</keyword>
<dbReference type="Pfam" id="PF00023">
    <property type="entry name" value="Ank"/>
    <property type="match status" value="1"/>
</dbReference>
<proteinExistence type="predicted"/>
<dbReference type="SUPFAM" id="SSF48403">
    <property type="entry name" value="Ankyrin repeat"/>
    <property type="match status" value="5"/>
</dbReference>
<evidence type="ECO:0000313" key="7">
    <source>
        <dbReference type="Proteomes" id="UP000554235"/>
    </source>
</evidence>
<evidence type="ECO:0008006" key="8">
    <source>
        <dbReference type="Google" id="ProtNLM"/>
    </source>
</evidence>
<evidence type="ECO:0000256" key="2">
    <source>
        <dbReference type="ARBA" id="ARBA00023043"/>
    </source>
</evidence>
<dbReference type="InterPro" id="IPR031348">
    <property type="entry name" value="PigL_N"/>
</dbReference>
<evidence type="ECO:0000256" key="3">
    <source>
        <dbReference type="PROSITE-ProRule" id="PRU00023"/>
    </source>
</evidence>
<dbReference type="Gene3D" id="3.40.50.300">
    <property type="entry name" value="P-loop containing nucleotide triphosphate hydrolases"/>
    <property type="match status" value="1"/>
</dbReference>
<keyword evidence="2 3" id="KW-0040">ANK repeat</keyword>
<dbReference type="SUPFAM" id="SSF52540">
    <property type="entry name" value="P-loop containing nucleoside triphosphate hydrolases"/>
    <property type="match status" value="1"/>
</dbReference>
<reference evidence="6 7" key="1">
    <citation type="submission" date="2020-01" db="EMBL/GenBank/DDBJ databases">
        <title>Identification and distribution of gene clusters putatively required for synthesis of sphingolipid metabolism inhibitors in phylogenetically diverse species of the filamentous fungus Fusarium.</title>
        <authorList>
            <person name="Kim H.-S."/>
            <person name="Busman M."/>
            <person name="Brown D.W."/>
            <person name="Divon H."/>
            <person name="Uhlig S."/>
            <person name="Proctor R.H."/>
        </authorList>
    </citation>
    <scope>NUCLEOTIDE SEQUENCE [LARGE SCALE GENOMIC DNA]</scope>
    <source>
        <strain evidence="6 7">NRRL 20459</strain>
    </source>
</reference>
<dbReference type="Pfam" id="PF24883">
    <property type="entry name" value="NPHP3_N"/>
    <property type="match status" value="1"/>
</dbReference>
<dbReference type="PANTHER" id="PTHR24198">
    <property type="entry name" value="ANKYRIN REPEAT AND PROTEIN KINASE DOMAIN-CONTAINING PROTEIN"/>
    <property type="match status" value="1"/>
</dbReference>
<dbReference type="PROSITE" id="PS50088">
    <property type="entry name" value="ANK_REPEAT"/>
    <property type="match status" value="4"/>
</dbReference>
<feature type="domain" description="Azaphilone pigments biosynthesis cluster protein L N-terminal" evidence="4">
    <location>
        <begin position="3"/>
        <end position="171"/>
    </location>
</feature>
<dbReference type="InterPro" id="IPR002110">
    <property type="entry name" value="Ankyrin_rpt"/>
</dbReference>
<dbReference type="InterPro" id="IPR036770">
    <property type="entry name" value="Ankyrin_rpt-contain_sf"/>
</dbReference>
<dbReference type="OrthoDB" id="194358at2759"/>
<dbReference type="InterPro" id="IPR027417">
    <property type="entry name" value="P-loop_NTPase"/>
</dbReference>
<feature type="repeat" description="ANK" evidence="3">
    <location>
        <begin position="1532"/>
        <end position="1564"/>
    </location>
</feature>
<dbReference type="EMBL" id="JAADYS010000117">
    <property type="protein sequence ID" value="KAF4472158.1"/>
    <property type="molecule type" value="Genomic_DNA"/>
</dbReference>
<name>A0A8H4LPP9_9HYPO</name>
<gene>
    <name evidence="6" type="ORF">FALBO_933</name>
</gene>
<evidence type="ECO:0000259" key="4">
    <source>
        <dbReference type="Pfam" id="PF17111"/>
    </source>
</evidence>
<feature type="repeat" description="ANK" evidence="3">
    <location>
        <begin position="1811"/>
        <end position="1843"/>
    </location>
</feature>
<dbReference type="SMART" id="SM00248">
    <property type="entry name" value="ANK"/>
    <property type="match status" value="13"/>
</dbReference>
<dbReference type="Gene3D" id="1.25.40.20">
    <property type="entry name" value="Ankyrin repeat-containing domain"/>
    <property type="match status" value="6"/>
</dbReference>
<keyword evidence="7" id="KW-1185">Reference proteome</keyword>
<sequence>MSDPLSVAASIAGLISLTDTVFRYVFKYARAAVCAQKEIESLSAEINGLSGVLRNLHALASELEAEGQSFEPTLRVHHLTHCQKTFETIKRRLKKASDSFDNRSRLEETYRRLKWPFSSSETKDLLGDISRYKETITLATSADTMRKLQICLAKQTDQDGKIEKATAMLERVEINIKIMLDGRKKLVLNYFMKPETNPQANLTQSIKLRHPTTGVWLTWSHAFTTWLETPGSRLWLNGIPGGGKTILAGAVIQEVLTRSSSDIGAAFFFCDYKNEATLMPVNILGAIASQLALQRDDAFELLQNYYSDLHPTQALNQVPDVDELRATITKMCALFKQVIVVIDGLDECGDNTYSVIESMTELAASTTNTTTALFSRDEWNIRTGLQGEFKEISIEAHKEDIELFVRAEMERRIQNGRLELNNMKLKDEIAEELITRANGMFRWVVCQLDYLCEFATDADRRSALKELPPTLPDSYRRLLERLNKRPVRVQRMVQMCLQFIAFFPSKLSTKALCQAVSTPTRRLDESNTVSERDVILGCSSLVRKSPDGLSLEFAHFSVLEFLEDELLSTTPGLEAYRLSRPTSHKVMAIQSIKFIKLQNFETLDWTTAEVDDIEEEHRRNSYPFYQEAAAWWPKLVGNRLDDTLMLDEVNELFHAFIAQPHGSWAGVLLSTIIEVAGREDAHEFVSWAHHQDTKSVLIDGVTPLHIASALNMPEVCYYLIENGANVNSESSLGPPLLLAQISFLGLLNTLLGFPSQQSTFFQDFLPSSSRRNRTIACLVEAGASFEDLTKYTQTHSIFLATCIIGCHVKDFQPAMQLLDKGIIPEDTEFDAFQEYLETWVHCDDSSELQQPLLAFLRYLRESLAYKCDWGLKLGKVLWSVSLKMELPFTSDPTLTDSRISLSEDALLERVVVAISNDDADALQSYLDDERINVQDSYACNGYYGNLLCFSLRSNSVACAERLLFLGSDPDSKDVDGLAALHHCLRSGDGEALQVLARFNAFLLAEDGDGCNLWHYCAKDLDFAVPFLDVLFNLNKEATHAALLKKNSEDQTPLVAVLSHTECDTEEEHSRHEFRALMFLDYCNQASQFWLKHDSVFPAVYKFASTRVFEKLVEFGLEPDVWQPSQATPLHELGPAISSEWVDVLVSGHPGACKTRFRGRLPIENYLKTTIGDGTTPNEAVIKSLVSTEILKSKDDQGSTLWEFACNLSNSFSESLPTGFLMGGWHPMSAAFASLLKLKAMDAYEAEVNQCGVYPLFSALVRTSNWFWMATKLISANMLDEAILSSQFWDPKKDDGSVRFLKRAILEQEESIVTVLLKHGMNVHRRVDGTSAIEYACEPSIALPLSGHDNGRTIFKSLLDHADLQRLKDFGQDRKAQSLLHRIASPSDNPGLELLVRQLVGKGLDIDAIHMELNGPNFAAMTPLVHHLDVGSFYCAELLLDMGANPSPSGPLDAQFKATHRGSVSFLRKLLAYSRKNSVQIDWRRKIYIALPPGRPGISGANNLHFACFEGHLECVKFYLDEGILEIDTVTDRNLTPLHCAAVSNRIAVIEHLISEGADINATTALGYTPLSCASAEGNLAAARTLVRLGALNLVDSGGMTARMRAFAAGHNDVVQFLDEAFAGLGNSNRQARGLRQISRAQLRRLGNAIDADNMVDCKDLLAQGCPLDAAIPGRYGCSPLSYALAQGRAELAQLFLDNGASTMGRVTFSNSSGWSTMHYASSQTRLVSVLPSVLRHYLQDGGDWAYGVDFPLHNAVYFNNQEALKLILNHLVENSVKIAYVSQLPRGKIVSEVVNRMFVIPIPGSKNGEQVATTALHVAASTGNIVAARLLLQHGANIDSIDARDARPLDYASSTEMATFLLKSGASTVAIFTETMSDLLRRWQSRFVDLLRVHQAEGLQGLGFEVANVMNMEDSVCYYESEPTFNINSLLELEKMRITWTQLRYGNLTLANTFLRYGIYQSFFLNSDRVLEELGPFTWRQTTRWGFRIPPLGSTFRHFQRRLGRDAFARWMNLHPEDAWSPLCRAASQDMTKTMENCLALGAEIDFEGCPLGSALMIASACGSLDSVKFLVRRGAKTSYFGRRGPINAFSIARSCTVKRWLLVERFCEQPRITESEDAASHSPAQAAPWSGIAQARMRLVSLNSRAVGESTLQYAAKLGRIKRDMRGRIAIVIDGLLYPHHTSRPNQTTRTSSIRIENVAEQIPSGEIKVGATMDDCYRSVGNPLRKTPTLNMSRDEAPALAEGLYRQPGKLGFIVNVHNNTNTKIAR</sequence>
<dbReference type="InterPro" id="IPR056884">
    <property type="entry name" value="NPHP3-like_N"/>
</dbReference>
<dbReference type="PROSITE" id="PS50297">
    <property type="entry name" value="ANK_REP_REGION"/>
    <property type="match status" value="4"/>
</dbReference>
<protein>
    <recommendedName>
        <fullName evidence="8">NACHT domain-containing protein</fullName>
    </recommendedName>
</protein>
<evidence type="ECO:0000256" key="1">
    <source>
        <dbReference type="ARBA" id="ARBA00022737"/>
    </source>
</evidence>
<organism evidence="6 7">
    <name type="scientific">Fusarium albosuccineum</name>
    <dbReference type="NCBI Taxonomy" id="1237068"/>
    <lineage>
        <taxon>Eukaryota</taxon>
        <taxon>Fungi</taxon>
        <taxon>Dikarya</taxon>
        <taxon>Ascomycota</taxon>
        <taxon>Pezizomycotina</taxon>
        <taxon>Sordariomycetes</taxon>
        <taxon>Hypocreomycetidae</taxon>
        <taxon>Hypocreales</taxon>
        <taxon>Nectriaceae</taxon>
        <taxon>Fusarium</taxon>
        <taxon>Fusarium decemcellulare species complex</taxon>
    </lineage>
</organism>
<feature type="domain" description="Nephrocystin 3-like N-terminal" evidence="5">
    <location>
        <begin position="213"/>
        <end position="374"/>
    </location>
</feature>
<dbReference type="PRINTS" id="PR01415">
    <property type="entry name" value="ANKYRIN"/>
</dbReference>
<dbReference type="Pfam" id="PF12796">
    <property type="entry name" value="Ank_2"/>
    <property type="match status" value="2"/>
</dbReference>
<feature type="repeat" description="ANK" evidence="3">
    <location>
        <begin position="1675"/>
        <end position="1701"/>
    </location>
</feature>
<accession>A0A8H4LPP9</accession>
<feature type="repeat" description="ANK" evidence="3">
    <location>
        <begin position="699"/>
        <end position="731"/>
    </location>
</feature>
<evidence type="ECO:0000259" key="5">
    <source>
        <dbReference type="Pfam" id="PF24883"/>
    </source>
</evidence>
<comment type="caution">
    <text evidence="6">The sequence shown here is derived from an EMBL/GenBank/DDBJ whole genome shotgun (WGS) entry which is preliminary data.</text>
</comment>
<dbReference type="Proteomes" id="UP000554235">
    <property type="component" value="Unassembled WGS sequence"/>
</dbReference>